<reference evidence="1" key="1">
    <citation type="submission" date="2016-10" db="EMBL/GenBank/DDBJ databases">
        <title>Sequence of Gallionella enrichment culture.</title>
        <authorList>
            <person name="Poehlein A."/>
            <person name="Muehling M."/>
            <person name="Daniel R."/>
        </authorList>
    </citation>
    <scope>NUCLEOTIDE SEQUENCE</scope>
</reference>
<name>A0A1J5T3B3_9ZZZZ</name>
<accession>A0A1J5T3B3</accession>
<sequence>MLSALLVYLCSSLSPVQAASLRVTVVLSEDGGAYQTFGEALRSQLQPGRVSLYVQRAGQPLGAADLYIAVGMKAASALAAREAPTLSVLIPKAGYEQLLKTSERHGEPRSAVFLDQPVQRQVALLLAALPAVKQVGVIYAAPQPELPNLRRLLADKGIRLHDQIVDKTQSLNDALENILDVSEVLFVLADSEVYNAGTIRNILLTAYRKQVPLVGISQAYVKAGALCAIYSTPEQIARQTAGLIERYAESGRLPAAQYPSEFEVLVNTQVARSLEIHMKDAGQLRDEIRRTP</sequence>
<dbReference type="PANTHER" id="PTHR35271:SF1">
    <property type="entry name" value="ABC TRANSPORTER, SUBSTRATE-BINDING LIPOPROTEIN"/>
    <property type="match status" value="1"/>
</dbReference>
<organism evidence="1">
    <name type="scientific">mine drainage metagenome</name>
    <dbReference type="NCBI Taxonomy" id="410659"/>
    <lineage>
        <taxon>unclassified sequences</taxon>
        <taxon>metagenomes</taxon>
        <taxon>ecological metagenomes</taxon>
    </lineage>
</organism>
<proteinExistence type="predicted"/>
<dbReference type="Gene3D" id="3.40.50.2300">
    <property type="match status" value="1"/>
</dbReference>
<protein>
    <submittedName>
        <fullName evidence="1">ABC transporter substrate binding protein</fullName>
    </submittedName>
</protein>
<comment type="caution">
    <text evidence="1">The sequence shown here is derived from an EMBL/GenBank/DDBJ whole genome shotgun (WGS) entry which is preliminary data.</text>
</comment>
<dbReference type="Pfam" id="PF04392">
    <property type="entry name" value="ABC_sub_bind"/>
    <property type="match status" value="1"/>
</dbReference>
<dbReference type="EMBL" id="MLJW01000011">
    <property type="protein sequence ID" value="OIR14635.1"/>
    <property type="molecule type" value="Genomic_DNA"/>
</dbReference>
<gene>
    <name evidence="1" type="ORF">GALL_44400</name>
</gene>
<dbReference type="AlphaFoldDB" id="A0A1J5T3B3"/>
<evidence type="ECO:0000313" key="1">
    <source>
        <dbReference type="EMBL" id="OIR14635.1"/>
    </source>
</evidence>
<dbReference type="PANTHER" id="PTHR35271">
    <property type="entry name" value="ABC TRANSPORTER, SUBSTRATE-BINDING LIPOPROTEIN-RELATED"/>
    <property type="match status" value="1"/>
</dbReference>
<dbReference type="InterPro" id="IPR007487">
    <property type="entry name" value="ABC_transpt-TYRBP-like"/>
</dbReference>